<dbReference type="Proteomes" id="UP000253919">
    <property type="component" value="Unassembled WGS sequence"/>
</dbReference>
<keyword evidence="6" id="KW-1185">Reference proteome</keyword>
<dbReference type="PANTHER" id="PTHR30146">
    <property type="entry name" value="LACI-RELATED TRANSCRIPTIONAL REPRESSOR"/>
    <property type="match status" value="1"/>
</dbReference>
<evidence type="ECO:0000313" key="6">
    <source>
        <dbReference type="Proteomes" id="UP000253919"/>
    </source>
</evidence>
<dbReference type="PROSITE" id="PS50932">
    <property type="entry name" value="HTH_LACI_2"/>
    <property type="match status" value="1"/>
</dbReference>
<dbReference type="InterPro" id="IPR028082">
    <property type="entry name" value="Peripla_BP_I"/>
</dbReference>
<evidence type="ECO:0000256" key="1">
    <source>
        <dbReference type="ARBA" id="ARBA00023015"/>
    </source>
</evidence>
<dbReference type="EMBL" id="QASA01000001">
    <property type="protein sequence ID" value="RDC62041.1"/>
    <property type="molecule type" value="Genomic_DNA"/>
</dbReference>
<evidence type="ECO:0000259" key="4">
    <source>
        <dbReference type="PROSITE" id="PS50932"/>
    </source>
</evidence>
<dbReference type="InterPro" id="IPR010982">
    <property type="entry name" value="Lambda_DNA-bd_dom_sf"/>
</dbReference>
<dbReference type="SMART" id="SM00354">
    <property type="entry name" value="HTH_LACI"/>
    <property type="match status" value="1"/>
</dbReference>
<dbReference type="Gene3D" id="3.40.50.2300">
    <property type="match status" value="2"/>
</dbReference>
<dbReference type="GO" id="GO:0003700">
    <property type="term" value="F:DNA-binding transcription factor activity"/>
    <property type="evidence" value="ECO:0007669"/>
    <property type="project" value="TreeGrafter"/>
</dbReference>
<evidence type="ECO:0000313" key="5">
    <source>
        <dbReference type="EMBL" id="RDC62041.1"/>
    </source>
</evidence>
<dbReference type="OrthoDB" id="891936at2"/>
<dbReference type="SUPFAM" id="SSF53822">
    <property type="entry name" value="Periplasmic binding protein-like I"/>
    <property type="match status" value="1"/>
</dbReference>
<reference evidence="5 6" key="1">
    <citation type="submission" date="2018-04" db="EMBL/GenBank/DDBJ databases">
        <title>Adhaeribacter sp. HMF7616 genome sequencing and assembly.</title>
        <authorList>
            <person name="Kang H."/>
            <person name="Kang J."/>
            <person name="Cha I."/>
            <person name="Kim H."/>
            <person name="Joh K."/>
        </authorList>
    </citation>
    <scope>NUCLEOTIDE SEQUENCE [LARGE SCALE GENOMIC DNA]</scope>
    <source>
        <strain evidence="5 6">HMF7616</strain>
    </source>
</reference>
<sequence>MASNVPTMKEIAKRLGVSVTTVSRALQNHPRIGLRTREQVHALVQQMGYVPNSTAIYLKKKCTFNIGVVLPFLTEQFFSLAISGIEDTTTPLGYSVLVVQSRNNFERERAAITSLIKHGVDGIIVSVASETQTYLHLDEAQKHGVPVVLFDRVIKRAPNSCVYSDIMVGAYEAIEFLIANGWSRIALLNGPNTLQATEERLNGYVKALQEHRIPVNIHYIKSVNLLREDTIRKTNELLNLPEPPQAILAFHDYVALDAMQVCKERGLHINKDICFVSFSNLSFCAYLDHPPIASIEQFPYEMGQKAAQILMAAIADPDTATRQEVVIKSKLIQRLE</sequence>
<dbReference type="CDD" id="cd01392">
    <property type="entry name" value="HTH_LacI"/>
    <property type="match status" value="1"/>
</dbReference>
<dbReference type="GO" id="GO:0000976">
    <property type="term" value="F:transcription cis-regulatory region binding"/>
    <property type="evidence" value="ECO:0007669"/>
    <property type="project" value="TreeGrafter"/>
</dbReference>
<protein>
    <submittedName>
        <fullName evidence="5">Putative HTH-type transcriptional repressor ExuR</fullName>
    </submittedName>
</protein>
<dbReference type="SUPFAM" id="SSF47413">
    <property type="entry name" value="lambda repressor-like DNA-binding domains"/>
    <property type="match status" value="1"/>
</dbReference>
<comment type="caution">
    <text evidence="5">The sequence shown here is derived from an EMBL/GenBank/DDBJ whole genome shotgun (WGS) entry which is preliminary data.</text>
</comment>
<dbReference type="AlphaFoldDB" id="A0A369QAU7"/>
<evidence type="ECO:0000256" key="2">
    <source>
        <dbReference type="ARBA" id="ARBA00023125"/>
    </source>
</evidence>
<organism evidence="5 6">
    <name type="scientific">Adhaeribacter pallidiroseus</name>
    <dbReference type="NCBI Taxonomy" id="2072847"/>
    <lineage>
        <taxon>Bacteria</taxon>
        <taxon>Pseudomonadati</taxon>
        <taxon>Bacteroidota</taxon>
        <taxon>Cytophagia</taxon>
        <taxon>Cytophagales</taxon>
        <taxon>Hymenobacteraceae</taxon>
        <taxon>Adhaeribacter</taxon>
    </lineage>
</organism>
<keyword evidence="2" id="KW-0238">DNA-binding</keyword>
<dbReference type="InterPro" id="IPR000843">
    <property type="entry name" value="HTH_LacI"/>
</dbReference>
<gene>
    <name evidence="5" type="ORF">AHMF7616_00632</name>
</gene>
<dbReference type="Pfam" id="PF00532">
    <property type="entry name" value="Peripla_BP_1"/>
    <property type="match status" value="1"/>
</dbReference>
<dbReference type="CDD" id="cd06267">
    <property type="entry name" value="PBP1_LacI_sugar_binding-like"/>
    <property type="match status" value="1"/>
</dbReference>
<keyword evidence="1" id="KW-0805">Transcription regulation</keyword>
<dbReference type="Gene3D" id="1.10.260.40">
    <property type="entry name" value="lambda repressor-like DNA-binding domains"/>
    <property type="match status" value="1"/>
</dbReference>
<accession>A0A369QAU7</accession>
<keyword evidence="3" id="KW-0804">Transcription</keyword>
<dbReference type="Pfam" id="PF00356">
    <property type="entry name" value="LacI"/>
    <property type="match status" value="1"/>
</dbReference>
<evidence type="ECO:0000256" key="3">
    <source>
        <dbReference type="ARBA" id="ARBA00023163"/>
    </source>
</evidence>
<name>A0A369QAU7_9BACT</name>
<dbReference type="InterPro" id="IPR001761">
    <property type="entry name" value="Peripla_BP/Lac1_sug-bd_dom"/>
</dbReference>
<feature type="domain" description="HTH lacI-type" evidence="4">
    <location>
        <begin position="6"/>
        <end position="60"/>
    </location>
</feature>
<dbReference type="PANTHER" id="PTHR30146:SF109">
    <property type="entry name" value="HTH-TYPE TRANSCRIPTIONAL REGULATOR GALS"/>
    <property type="match status" value="1"/>
</dbReference>
<proteinExistence type="predicted"/>